<keyword evidence="3" id="KW-1185">Reference proteome</keyword>
<sequence>MSAGTNGGYGRGRPRFTDEQRRDILARHDRGESAAAIARHYGCVPAAVYYHLKTTLRHVPIKDRYSVAATTAAGGTCVRCGIDMGRPGMCIDCLEVEGVLS</sequence>
<dbReference type="RefSeq" id="WP_386053502.1">
    <property type="nucleotide sequence ID" value="NZ_JBHTKH010000009.1"/>
</dbReference>
<accession>A0ABW3N247</accession>
<reference evidence="3" key="1">
    <citation type="journal article" date="2019" name="Int. J. Syst. Evol. Microbiol.">
        <title>The Global Catalogue of Microorganisms (GCM) 10K type strain sequencing project: providing services to taxonomists for standard genome sequencing and annotation.</title>
        <authorList>
            <consortium name="The Broad Institute Genomics Platform"/>
            <consortium name="The Broad Institute Genome Sequencing Center for Infectious Disease"/>
            <person name="Wu L."/>
            <person name="Ma J."/>
        </authorList>
    </citation>
    <scope>NUCLEOTIDE SEQUENCE [LARGE SCALE GENOMIC DNA]</scope>
    <source>
        <strain evidence="3">CCUG 57508</strain>
    </source>
</reference>
<protein>
    <submittedName>
        <fullName evidence="2">Helix-turn-helix domain-containing protein</fullName>
    </submittedName>
</protein>
<name>A0ABW3N247_9MICO</name>
<evidence type="ECO:0000313" key="2">
    <source>
        <dbReference type="EMBL" id="MFD1055465.1"/>
    </source>
</evidence>
<dbReference type="Pfam" id="PF13936">
    <property type="entry name" value="HTH_38"/>
    <property type="match status" value="1"/>
</dbReference>
<dbReference type="InterPro" id="IPR025246">
    <property type="entry name" value="IS30-like_HTH"/>
</dbReference>
<evidence type="ECO:0000313" key="3">
    <source>
        <dbReference type="Proteomes" id="UP001597046"/>
    </source>
</evidence>
<dbReference type="Proteomes" id="UP001597046">
    <property type="component" value="Unassembled WGS sequence"/>
</dbReference>
<comment type="caution">
    <text evidence="2">The sequence shown here is derived from an EMBL/GenBank/DDBJ whole genome shotgun (WGS) entry which is preliminary data.</text>
</comment>
<evidence type="ECO:0000259" key="1">
    <source>
        <dbReference type="Pfam" id="PF13936"/>
    </source>
</evidence>
<gene>
    <name evidence="2" type="ORF">ACFQ2V_14210</name>
</gene>
<dbReference type="InterPro" id="IPR009057">
    <property type="entry name" value="Homeodomain-like_sf"/>
</dbReference>
<feature type="domain" description="Transposase IS30-like HTH" evidence="1">
    <location>
        <begin position="16"/>
        <end position="53"/>
    </location>
</feature>
<organism evidence="2 3">
    <name type="scientific">Terrabacter terrigena</name>
    <dbReference type="NCBI Taxonomy" id="574718"/>
    <lineage>
        <taxon>Bacteria</taxon>
        <taxon>Bacillati</taxon>
        <taxon>Actinomycetota</taxon>
        <taxon>Actinomycetes</taxon>
        <taxon>Micrococcales</taxon>
        <taxon>Intrasporangiaceae</taxon>
        <taxon>Terrabacter</taxon>
    </lineage>
</organism>
<dbReference type="SUPFAM" id="SSF46689">
    <property type="entry name" value="Homeodomain-like"/>
    <property type="match status" value="1"/>
</dbReference>
<proteinExistence type="predicted"/>
<dbReference type="EMBL" id="JBHTKH010000009">
    <property type="protein sequence ID" value="MFD1055465.1"/>
    <property type="molecule type" value="Genomic_DNA"/>
</dbReference>